<protein>
    <submittedName>
        <fullName evidence="4">AMP-binding protein</fullName>
    </submittedName>
</protein>
<keyword evidence="5" id="KW-1185">Reference proteome</keyword>
<reference evidence="4" key="1">
    <citation type="submission" date="2022-03" db="EMBL/GenBank/DDBJ databases">
        <title>Streptomyces 7R015 and 7R016 isolated from Barleria lupulina in Thailand.</title>
        <authorList>
            <person name="Kanchanasin P."/>
            <person name="Phongsopitanun W."/>
            <person name="Tanasupawat S."/>
        </authorList>
    </citation>
    <scope>NUCLEOTIDE SEQUENCE</scope>
    <source>
        <strain evidence="4">7R015</strain>
    </source>
</reference>
<comment type="caution">
    <text evidence="4">The sequence shown here is derived from an EMBL/GenBank/DDBJ whole genome shotgun (WGS) entry which is preliminary data.</text>
</comment>
<accession>A0ABS9YCT6</accession>
<dbReference type="InterPro" id="IPR042099">
    <property type="entry name" value="ANL_N_sf"/>
</dbReference>
<name>A0ABS9YCT6_9ACTN</name>
<dbReference type="Pfam" id="PF00501">
    <property type="entry name" value="AMP-binding"/>
    <property type="match status" value="1"/>
</dbReference>
<sequence>MDLLTELQARYEDDTPLIEVLAADGGPPTVWTGRQIMSGAQLLAQEIRALSAELGRPARVGLLAENSAEWIVADLALLFAGAVEIPVPTAFTAQQAAALLAEADTCLTDAPGTRRLAEWGQALPVRELAAAPLVEAARETPFARTAPPATDAVIKTIHTSGTTSAPKGVLIRRKGLEALLTSLRERIDAPAFRRYLSIVPLSLLIEQVAGVYLPLLLGGRVVFLPPGTALVGTAADAAARMSPLLRAARPTAMVVPPTMAALLLARCDEEPNEDVEARYRRLFGHEDPVFVACGGAPVPADILHRLHTYGITVHEGYGLSENSSVVSWNVPGQVRFGTVGRPLGHVEVRLTTDHELLVRSPSLFAGYTGTDPSSLVVDDEGWLHTGDLAEIDADGYLRITGRRKNIVITAAGRNISPEWVEAQYRRLPFVREVVIVADGLDTARALVVIDRTVDREEARDQLKEFGRQRLSEVERPTVIHLMADDDDDYSTCFTVTGRPRRDRVRALLTEEAP</sequence>
<keyword evidence="2" id="KW-0436">Ligase</keyword>
<evidence type="ECO:0000313" key="4">
    <source>
        <dbReference type="EMBL" id="MCI3275052.1"/>
    </source>
</evidence>
<dbReference type="Proteomes" id="UP001165269">
    <property type="component" value="Unassembled WGS sequence"/>
</dbReference>
<dbReference type="RefSeq" id="WP_242768827.1">
    <property type="nucleotide sequence ID" value="NZ_JALDAY010000009.1"/>
</dbReference>
<dbReference type="EMBL" id="JALDAY010000009">
    <property type="protein sequence ID" value="MCI3275052.1"/>
    <property type="molecule type" value="Genomic_DNA"/>
</dbReference>
<evidence type="ECO:0000313" key="5">
    <source>
        <dbReference type="Proteomes" id="UP001165269"/>
    </source>
</evidence>
<evidence type="ECO:0000256" key="2">
    <source>
        <dbReference type="ARBA" id="ARBA00022598"/>
    </source>
</evidence>
<dbReference type="PANTHER" id="PTHR43201:SF5">
    <property type="entry name" value="MEDIUM-CHAIN ACYL-COA LIGASE ACSF2, MITOCHONDRIAL"/>
    <property type="match status" value="1"/>
</dbReference>
<dbReference type="PANTHER" id="PTHR43201">
    <property type="entry name" value="ACYL-COA SYNTHETASE"/>
    <property type="match status" value="1"/>
</dbReference>
<dbReference type="InterPro" id="IPR000873">
    <property type="entry name" value="AMP-dep_synth/lig_dom"/>
</dbReference>
<organism evidence="4 5">
    <name type="scientific">Streptomyces cylindrosporus</name>
    <dbReference type="NCBI Taxonomy" id="2927583"/>
    <lineage>
        <taxon>Bacteria</taxon>
        <taxon>Bacillati</taxon>
        <taxon>Actinomycetota</taxon>
        <taxon>Actinomycetes</taxon>
        <taxon>Kitasatosporales</taxon>
        <taxon>Streptomycetaceae</taxon>
        <taxon>Streptomyces</taxon>
    </lineage>
</organism>
<evidence type="ECO:0000259" key="3">
    <source>
        <dbReference type="Pfam" id="PF00501"/>
    </source>
</evidence>
<dbReference type="SUPFAM" id="SSF56801">
    <property type="entry name" value="Acetyl-CoA synthetase-like"/>
    <property type="match status" value="1"/>
</dbReference>
<dbReference type="Gene3D" id="3.40.50.12780">
    <property type="entry name" value="N-terminal domain of ligase-like"/>
    <property type="match status" value="1"/>
</dbReference>
<dbReference type="InterPro" id="IPR045851">
    <property type="entry name" value="AMP-bd_C_sf"/>
</dbReference>
<feature type="domain" description="AMP-dependent synthetase/ligase" evidence="3">
    <location>
        <begin position="19"/>
        <end position="367"/>
    </location>
</feature>
<dbReference type="Gene3D" id="3.30.300.30">
    <property type="match status" value="1"/>
</dbReference>
<gene>
    <name evidence="4" type="ORF">MQP27_28615</name>
</gene>
<proteinExistence type="inferred from homology"/>
<comment type="similarity">
    <text evidence="1">Belongs to the ATP-dependent AMP-binding enzyme family.</text>
</comment>
<evidence type="ECO:0000256" key="1">
    <source>
        <dbReference type="ARBA" id="ARBA00006432"/>
    </source>
</evidence>